<evidence type="ECO:0000256" key="1">
    <source>
        <dbReference type="ARBA" id="ARBA00004651"/>
    </source>
</evidence>
<protein>
    <submittedName>
        <fullName evidence="7">Uncharacterized protein</fullName>
    </submittedName>
</protein>
<name>K1GHE6_9FUSO</name>
<feature type="transmembrane region" description="Helical" evidence="6">
    <location>
        <begin position="433"/>
        <end position="454"/>
    </location>
</feature>
<dbReference type="Pfam" id="PF01943">
    <property type="entry name" value="Polysacc_synt"/>
    <property type="match status" value="1"/>
</dbReference>
<evidence type="ECO:0000256" key="6">
    <source>
        <dbReference type="SAM" id="Phobius"/>
    </source>
</evidence>
<dbReference type="PANTHER" id="PTHR30250">
    <property type="entry name" value="PST FAMILY PREDICTED COLANIC ACID TRANSPORTER"/>
    <property type="match status" value="1"/>
</dbReference>
<feature type="transmembrane region" description="Helical" evidence="6">
    <location>
        <begin position="284"/>
        <end position="309"/>
    </location>
</feature>
<accession>K1GHE6</accession>
<keyword evidence="3 6" id="KW-0812">Transmembrane</keyword>
<keyword evidence="2" id="KW-1003">Cell membrane</keyword>
<comment type="caution">
    <text evidence="7">The sequence shown here is derived from an EMBL/GenBank/DDBJ whole genome shotgun (WGS) entry which is preliminary data.</text>
</comment>
<sequence length="472" mass="54120">MNTISSFIALLYPIVTFPYISRVLLPDGIGKVNFAISIITYFIMFAQLGIPLYGVRACSELRNDKTKLTKTVLEIFLIYSITTIASFLLYLFFISNIRRLYLDKDLYLLLSMLFLLNLIGFEWLFKALEKYDFISKISIFFKVISLVLILFFVKNKEDYKKYAAIVVFSTSGGALIYFFEMRKYIELMSITKIKLELKKHIKPIFTFFLMATTITLYTNLDTILLGFFSTEEEVGFYVTALKIKNILVTIITSFGAVLLPRLSYYITQKKIRDYRRIIKQSLNYILIISIPVTIYFILFSKLTILILAGEAYFKSILLMKVLLPTVICIGLTNLIGIQIMVPMHLEKKLLMTVIFGAITDLIVNILLISSLASLASAIATLFAEIVVLILQVSIMKNIIKRLIDRKALIQIIVFSTISGLIVSNIKLFAFNYIIQFILSGITFFMILLFLLLIFKNSIILEILKIKDLNKNS</sequence>
<dbReference type="GO" id="GO:0005886">
    <property type="term" value="C:plasma membrane"/>
    <property type="evidence" value="ECO:0007669"/>
    <property type="project" value="UniProtKB-SubCell"/>
</dbReference>
<feature type="transmembrane region" description="Helical" evidence="6">
    <location>
        <begin position="32"/>
        <end position="55"/>
    </location>
</feature>
<feature type="transmembrane region" description="Helical" evidence="6">
    <location>
        <begin position="246"/>
        <end position="264"/>
    </location>
</feature>
<feature type="transmembrane region" description="Helical" evidence="6">
    <location>
        <begin position="159"/>
        <end position="179"/>
    </location>
</feature>
<feature type="transmembrane region" description="Helical" evidence="6">
    <location>
        <begin position="76"/>
        <end position="94"/>
    </location>
</feature>
<dbReference type="EMBL" id="ACIF01000219">
    <property type="protein sequence ID" value="EKA93519.1"/>
    <property type="molecule type" value="Genomic_DNA"/>
</dbReference>
<dbReference type="Proteomes" id="UP000005809">
    <property type="component" value="Unassembled WGS sequence"/>
</dbReference>
<feature type="transmembrane region" description="Helical" evidence="6">
    <location>
        <begin position="315"/>
        <end position="337"/>
    </location>
</feature>
<evidence type="ECO:0000256" key="2">
    <source>
        <dbReference type="ARBA" id="ARBA00022475"/>
    </source>
</evidence>
<dbReference type="PANTHER" id="PTHR30250:SF11">
    <property type="entry name" value="O-ANTIGEN TRANSPORTER-RELATED"/>
    <property type="match status" value="1"/>
</dbReference>
<keyword evidence="4 6" id="KW-1133">Transmembrane helix</keyword>
<dbReference type="InterPro" id="IPR050833">
    <property type="entry name" value="Poly_Biosynth_Transport"/>
</dbReference>
<feature type="transmembrane region" description="Helical" evidence="6">
    <location>
        <begin position="137"/>
        <end position="153"/>
    </location>
</feature>
<reference evidence="7 8" key="1">
    <citation type="submission" date="2012-05" db="EMBL/GenBank/DDBJ databases">
        <title>The Genome Sequence of Fusobacterium periodontium Oral Taxon 201 Strain D10.</title>
        <authorList>
            <consortium name="The Broad Institute Genome Sequencing Platform"/>
            <consortium name="The Broad Institute Genome Sequencing Center for Infectious Disease"/>
            <person name="Earl A."/>
            <person name="Ward D."/>
            <person name="Feldgarden M."/>
            <person name="Gevers D."/>
            <person name="Strauss J."/>
            <person name="Sibley C."/>
            <person name="White A."/>
            <person name="Ambrose C.E."/>
            <person name="Allen-Vercoe E."/>
            <person name="Walker B."/>
            <person name="Young S.K."/>
            <person name="Zeng Q."/>
            <person name="Gargeya S."/>
            <person name="Fitzgerald M."/>
            <person name="Haas B."/>
            <person name="Abouelleil A."/>
            <person name="Alvarado L."/>
            <person name="Arachchi H.M."/>
            <person name="Berlin A.M."/>
            <person name="Chapman S.B."/>
            <person name="Goldberg J."/>
            <person name="Griggs A."/>
            <person name="Gujja S."/>
            <person name="Hansen M."/>
            <person name="Howarth C."/>
            <person name="Imamovic A."/>
            <person name="Larimer J."/>
            <person name="McCowan C."/>
            <person name="Montmayeur A."/>
            <person name="Murphy C."/>
            <person name="Neiman D."/>
            <person name="Pearson M."/>
            <person name="Priest M."/>
            <person name="Roberts A."/>
            <person name="Saif S."/>
            <person name="Shea T."/>
            <person name="Sisk P."/>
            <person name="Sykes S."/>
            <person name="Wortman J."/>
            <person name="Nusbaum C."/>
            <person name="Birren B."/>
        </authorList>
    </citation>
    <scope>NUCLEOTIDE SEQUENCE [LARGE SCALE GENOMIC DNA]</scope>
    <source>
        <strain evidence="7 8">D10</strain>
    </source>
</reference>
<dbReference type="PATRIC" id="fig|620833.3.peg.1238"/>
<dbReference type="AlphaFoldDB" id="K1GHE6"/>
<evidence type="ECO:0000313" key="8">
    <source>
        <dbReference type="Proteomes" id="UP000005809"/>
    </source>
</evidence>
<gene>
    <name evidence="7" type="ORF">FPOG_00234</name>
</gene>
<evidence type="ECO:0000313" key="7">
    <source>
        <dbReference type="EMBL" id="EKA93519.1"/>
    </source>
</evidence>
<dbReference type="RefSeq" id="WP_005967435.1">
    <property type="nucleotide sequence ID" value="NZ_JH815384.1"/>
</dbReference>
<dbReference type="CDD" id="cd13128">
    <property type="entry name" value="MATE_Wzx_like"/>
    <property type="match status" value="1"/>
</dbReference>
<feature type="transmembrane region" description="Helical" evidence="6">
    <location>
        <begin position="349"/>
        <end position="368"/>
    </location>
</feature>
<evidence type="ECO:0000256" key="4">
    <source>
        <dbReference type="ARBA" id="ARBA00022989"/>
    </source>
</evidence>
<dbReference type="HOGENOM" id="CLU_022017_0_0_0"/>
<feature type="transmembrane region" description="Helical" evidence="6">
    <location>
        <begin position="106"/>
        <end position="125"/>
    </location>
</feature>
<feature type="transmembrane region" description="Helical" evidence="6">
    <location>
        <begin position="200"/>
        <end position="220"/>
    </location>
</feature>
<organism evidence="7 8">
    <name type="scientific">Fusobacterium periodonticum D10</name>
    <dbReference type="NCBI Taxonomy" id="620833"/>
    <lineage>
        <taxon>Bacteria</taxon>
        <taxon>Fusobacteriati</taxon>
        <taxon>Fusobacteriota</taxon>
        <taxon>Fusobacteriia</taxon>
        <taxon>Fusobacteriales</taxon>
        <taxon>Fusobacteriaceae</taxon>
        <taxon>Fusobacterium</taxon>
    </lineage>
</organism>
<comment type="subcellular location">
    <subcellularLocation>
        <location evidence="1">Cell membrane</location>
        <topology evidence="1">Multi-pass membrane protein</topology>
    </subcellularLocation>
</comment>
<keyword evidence="5 6" id="KW-0472">Membrane</keyword>
<feature type="transmembrane region" description="Helical" evidence="6">
    <location>
        <begin position="374"/>
        <end position="395"/>
    </location>
</feature>
<feature type="transmembrane region" description="Helical" evidence="6">
    <location>
        <begin position="407"/>
        <end position="427"/>
    </location>
</feature>
<proteinExistence type="predicted"/>
<evidence type="ECO:0000256" key="3">
    <source>
        <dbReference type="ARBA" id="ARBA00022692"/>
    </source>
</evidence>
<dbReference type="InterPro" id="IPR002797">
    <property type="entry name" value="Polysacc_synth"/>
</dbReference>
<evidence type="ECO:0000256" key="5">
    <source>
        <dbReference type="ARBA" id="ARBA00023136"/>
    </source>
</evidence>